<comment type="similarity">
    <text evidence="3 14">Belongs to the tRNA(His) guanylyltransferase family.</text>
</comment>
<dbReference type="Pfam" id="PF14413">
    <property type="entry name" value="Thg1C"/>
    <property type="match status" value="1"/>
</dbReference>
<keyword evidence="10 14" id="KW-0460">Magnesium</keyword>
<evidence type="ECO:0000313" key="19">
    <source>
        <dbReference type="EMBL" id="CAA7409960.1"/>
    </source>
</evidence>
<dbReference type="GO" id="GO:0005654">
    <property type="term" value="C:nucleoplasm"/>
    <property type="evidence" value="ECO:0007669"/>
    <property type="project" value="UniProtKB-ARBA"/>
</dbReference>
<dbReference type="Proteomes" id="UP000663760">
    <property type="component" value="Chromosome 17"/>
</dbReference>
<evidence type="ECO:0000256" key="15">
    <source>
        <dbReference type="PIRSR" id="PIRSR028980-1"/>
    </source>
</evidence>
<dbReference type="InterPro" id="IPR038469">
    <property type="entry name" value="tRNAHis_GuaTrfase_Thg1_sf"/>
</dbReference>
<comment type="subcellular location">
    <subcellularLocation>
        <location evidence="2">Nucleus</location>
    </subcellularLocation>
</comment>
<comment type="catalytic activity">
    <reaction evidence="13 14">
        <text>a 5'-end ribonucleotide-tRNA(His) + GTP + ATP + H2O = a 5'-end phospho-guanosine-ribonucleotide-tRNA(His) + AMP + 2 diphosphate + H(+)</text>
        <dbReference type="Rhea" id="RHEA:54564"/>
        <dbReference type="Rhea" id="RHEA-COMP:14193"/>
        <dbReference type="Rhea" id="RHEA-COMP:14917"/>
        <dbReference type="ChEBI" id="CHEBI:15377"/>
        <dbReference type="ChEBI" id="CHEBI:15378"/>
        <dbReference type="ChEBI" id="CHEBI:30616"/>
        <dbReference type="ChEBI" id="CHEBI:33019"/>
        <dbReference type="ChEBI" id="CHEBI:37565"/>
        <dbReference type="ChEBI" id="CHEBI:138282"/>
        <dbReference type="ChEBI" id="CHEBI:141847"/>
        <dbReference type="ChEBI" id="CHEBI:456215"/>
        <dbReference type="EC" id="2.7.7.79"/>
    </reaction>
</comment>
<dbReference type="Pfam" id="PF04446">
    <property type="entry name" value="Thg1"/>
    <property type="match status" value="1"/>
</dbReference>
<keyword evidence="11 14" id="KW-0342">GTP-binding</keyword>
<dbReference type="OrthoDB" id="62560at2759"/>
<dbReference type="FunFam" id="3.30.70.3000:FF:000002">
    <property type="entry name" value="tRNA(His) guanylyltransferase 1"/>
    <property type="match status" value="1"/>
</dbReference>
<evidence type="ECO:0000256" key="5">
    <source>
        <dbReference type="ARBA" id="ARBA00022679"/>
    </source>
</evidence>
<feature type="binding site" evidence="16">
    <location>
        <position position="30"/>
    </location>
    <ligand>
        <name>Mg(2+)</name>
        <dbReference type="ChEBI" id="CHEBI:18420"/>
        <label>1</label>
        <note>catalytic</note>
    </ligand>
</feature>
<evidence type="ECO:0000256" key="6">
    <source>
        <dbReference type="ARBA" id="ARBA00022694"/>
    </source>
</evidence>
<keyword evidence="5 14" id="KW-0808">Transferase</keyword>
<feature type="binding site" evidence="16">
    <location>
        <position position="76"/>
    </location>
    <ligand>
        <name>Mg(2+)</name>
        <dbReference type="ChEBI" id="CHEBI:18420"/>
        <label>2</label>
        <note>catalytic</note>
    </ligand>
</feature>
<keyword evidence="20" id="KW-1185">Reference proteome</keyword>
<dbReference type="GO" id="GO:0000287">
    <property type="term" value="F:magnesium ion binding"/>
    <property type="evidence" value="ECO:0007669"/>
    <property type="project" value="UniProtKB-UniRule"/>
</dbReference>
<comment type="cofactor">
    <cofactor evidence="16">
        <name>Mg(2+)</name>
        <dbReference type="ChEBI" id="CHEBI:18420"/>
    </cofactor>
    <text evidence="16">Binds 2 magnesium ions per subunit.</text>
</comment>
<dbReference type="Gene3D" id="3.30.70.3000">
    <property type="match status" value="1"/>
</dbReference>
<feature type="binding site" evidence="16">
    <location>
        <position position="76"/>
    </location>
    <ligand>
        <name>Mg(2+)</name>
        <dbReference type="ChEBI" id="CHEBI:18420"/>
        <label>1</label>
        <note>catalytic</note>
    </ligand>
</feature>
<accession>A0A7I8LJM2</accession>
<evidence type="ECO:0000256" key="14">
    <source>
        <dbReference type="PIRNR" id="PIRNR028980"/>
    </source>
</evidence>
<feature type="binding site" evidence="16">
    <location>
        <position position="29"/>
    </location>
    <ligand>
        <name>Mg(2+)</name>
        <dbReference type="ChEBI" id="CHEBI:18420"/>
        <label>1</label>
        <note>catalytic</note>
    </ligand>
</feature>
<proteinExistence type="inferred from homology"/>
<dbReference type="PANTHER" id="PTHR12729:SF6">
    <property type="entry name" value="TRNA(HIS) GUANYLYLTRANSFERASE-RELATED"/>
    <property type="match status" value="1"/>
</dbReference>
<evidence type="ECO:0000256" key="4">
    <source>
        <dbReference type="ARBA" id="ARBA00012511"/>
    </source>
</evidence>
<feature type="binding site" evidence="15">
    <location>
        <begin position="75"/>
        <end position="76"/>
    </location>
    <ligand>
        <name>GTP</name>
        <dbReference type="ChEBI" id="CHEBI:37565"/>
    </ligand>
</feature>
<protein>
    <recommendedName>
        <fullName evidence="4 14">tRNA(His) guanylyltransferase</fullName>
        <ecNumber evidence="4 14">2.7.7.79</ecNumber>
    </recommendedName>
    <alternativeName>
        <fullName evidence="14">tRNA-histidine guanylyltransferase</fullName>
    </alternativeName>
</protein>
<dbReference type="InterPro" id="IPR025845">
    <property type="entry name" value="Thg1_C_dom"/>
</dbReference>
<dbReference type="EC" id="2.7.7.79" evidence="4 14"/>
<comment type="function">
    <text evidence="1 14">Adds a GMP to the 5'-end of tRNA(His) after transcription and RNase P cleavage.</text>
</comment>
<dbReference type="EMBL" id="LR746280">
    <property type="protein sequence ID" value="CAA7409960.1"/>
    <property type="molecule type" value="Genomic_DNA"/>
</dbReference>
<name>A0A7I8LJM2_SPIIN</name>
<dbReference type="PIRSF" id="PIRSF028980">
    <property type="entry name" value="tRNAHis_guanylyltransferase"/>
    <property type="match status" value="1"/>
</dbReference>
<sequence>MATGKLEYVRELERGNRLPNFNWIVVRIDGWHFHRFSEVHQFDKPNDARALNLMNSCAVSMLEKFPDIIFAYGDSDEYSFIWSEKTNFCERQESQILSQSVSFFTSVYVMKWGEFFPTQELTYPPAFDGRVICYPRVKLVRDYLKWRQADCHVNNQFNTCFWTLVKSGKKKSEAQKYLAGTQTAEKNQLLREFGIDYGALPAMFRKGSCVFRDKVEEGVKLDGGRKPGEETCRRVRVDYCDIIGKEFWDQHSEILVED</sequence>
<evidence type="ECO:0000256" key="7">
    <source>
        <dbReference type="ARBA" id="ARBA00022695"/>
    </source>
</evidence>
<keyword evidence="9 14" id="KW-0547">Nucleotide-binding</keyword>
<keyword evidence="6 14" id="KW-0819">tRNA processing</keyword>
<evidence type="ECO:0000313" key="20">
    <source>
        <dbReference type="Proteomes" id="UP000663760"/>
    </source>
</evidence>
<evidence type="ECO:0000256" key="11">
    <source>
        <dbReference type="ARBA" id="ARBA00023134"/>
    </source>
</evidence>
<evidence type="ECO:0000256" key="1">
    <source>
        <dbReference type="ARBA" id="ARBA00002939"/>
    </source>
</evidence>
<dbReference type="GO" id="GO:0005525">
    <property type="term" value="F:GTP binding"/>
    <property type="evidence" value="ECO:0007669"/>
    <property type="project" value="UniProtKB-UniRule"/>
</dbReference>
<evidence type="ECO:0000256" key="16">
    <source>
        <dbReference type="PIRSR" id="PIRSR028980-2"/>
    </source>
</evidence>
<feature type="binding site" evidence="16">
    <location>
        <position position="29"/>
    </location>
    <ligand>
        <name>Mg(2+)</name>
        <dbReference type="ChEBI" id="CHEBI:18420"/>
        <label>2</label>
        <note>catalytic</note>
    </ligand>
</feature>
<evidence type="ECO:0000256" key="12">
    <source>
        <dbReference type="ARBA" id="ARBA00023242"/>
    </source>
</evidence>
<evidence type="ECO:0000259" key="17">
    <source>
        <dbReference type="Pfam" id="PF04446"/>
    </source>
</evidence>
<organism evidence="19 20">
    <name type="scientific">Spirodela intermedia</name>
    <name type="common">Intermediate duckweed</name>
    <dbReference type="NCBI Taxonomy" id="51605"/>
    <lineage>
        <taxon>Eukaryota</taxon>
        <taxon>Viridiplantae</taxon>
        <taxon>Streptophyta</taxon>
        <taxon>Embryophyta</taxon>
        <taxon>Tracheophyta</taxon>
        <taxon>Spermatophyta</taxon>
        <taxon>Magnoliopsida</taxon>
        <taxon>Liliopsida</taxon>
        <taxon>Araceae</taxon>
        <taxon>Lemnoideae</taxon>
        <taxon>Spirodela</taxon>
    </lineage>
</organism>
<feature type="domain" description="Thg1 C-terminal" evidence="18">
    <location>
        <begin position="139"/>
        <end position="242"/>
    </location>
</feature>
<keyword evidence="12" id="KW-0539">Nucleus</keyword>
<evidence type="ECO:0000256" key="10">
    <source>
        <dbReference type="ARBA" id="ARBA00022842"/>
    </source>
</evidence>
<evidence type="ECO:0000256" key="13">
    <source>
        <dbReference type="ARBA" id="ARBA00047281"/>
    </source>
</evidence>
<reference evidence="19" key="1">
    <citation type="submission" date="2020-02" db="EMBL/GenBank/DDBJ databases">
        <authorList>
            <person name="Scholz U."/>
            <person name="Mascher M."/>
            <person name="Fiebig A."/>
        </authorList>
    </citation>
    <scope>NUCLEOTIDE SEQUENCE</scope>
</reference>
<evidence type="ECO:0000256" key="2">
    <source>
        <dbReference type="ARBA" id="ARBA00004123"/>
    </source>
</evidence>
<evidence type="ECO:0000259" key="18">
    <source>
        <dbReference type="Pfam" id="PF14413"/>
    </source>
</evidence>
<keyword evidence="8 14" id="KW-0479">Metal-binding</keyword>
<evidence type="ECO:0000256" key="9">
    <source>
        <dbReference type="ARBA" id="ARBA00022741"/>
    </source>
</evidence>
<gene>
    <name evidence="19" type="ORF">SI8410_17020638</name>
</gene>
<evidence type="ECO:0000256" key="8">
    <source>
        <dbReference type="ARBA" id="ARBA00022723"/>
    </source>
</evidence>
<dbReference type="PANTHER" id="PTHR12729">
    <property type="entry name" value="TRNA(HIS) GUANYLYLTRANSFERASE-RELATED"/>
    <property type="match status" value="1"/>
</dbReference>
<keyword evidence="7 14" id="KW-0548">Nucleotidyltransferase</keyword>
<feature type="binding site" evidence="15">
    <location>
        <begin position="29"/>
        <end position="34"/>
    </location>
    <ligand>
        <name>GTP</name>
        <dbReference type="ChEBI" id="CHEBI:37565"/>
    </ligand>
</feature>
<evidence type="ECO:0000256" key="3">
    <source>
        <dbReference type="ARBA" id="ARBA00010113"/>
    </source>
</evidence>
<dbReference type="InterPro" id="IPR007537">
    <property type="entry name" value="tRNAHis_GuaTrfase_Thg1"/>
</dbReference>
<feature type="domain" description="tRNAHis guanylyltransferase catalytic" evidence="17">
    <location>
        <begin position="7"/>
        <end position="135"/>
    </location>
</feature>
<dbReference type="AlphaFoldDB" id="A0A7I8LJM2"/>
<dbReference type="GO" id="GO:0006400">
    <property type="term" value="P:tRNA modification"/>
    <property type="evidence" value="ECO:0007669"/>
    <property type="project" value="UniProtKB-UniRule"/>
</dbReference>
<dbReference type="GO" id="GO:0008193">
    <property type="term" value="F:tRNA guanylyltransferase activity"/>
    <property type="evidence" value="ECO:0007669"/>
    <property type="project" value="UniProtKB-UniRule"/>
</dbReference>
<dbReference type="InterPro" id="IPR024956">
    <property type="entry name" value="tRNAHis_GuaTrfase_cat"/>
</dbReference>